<proteinExistence type="predicted"/>
<comment type="caution">
    <text evidence="1">The sequence shown here is derived from an EMBL/GenBank/DDBJ whole genome shotgun (WGS) entry which is preliminary data.</text>
</comment>
<name>A0A9N7YDE5_PLEPL</name>
<sequence length="130" mass="14445">MSGCLEFEMGDDCWVVRKGLELLAQVHMVELTTLKESAQLRLSKVMDDSMSSLALKLFVSDPPLTPPSHSTETCSRLLHARFQQDASPGRHMKISGNRSCGMKGSRFLVTAPLLSGFTCRPPRIPHSFIR</sequence>
<evidence type="ECO:0000313" key="1">
    <source>
        <dbReference type="EMBL" id="CAB1421591.1"/>
    </source>
</evidence>
<protein>
    <submittedName>
        <fullName evidence="1">Uncharacterized protein</fullName>
    </submittedName>
</protein>
<accession>A0A9N7YDE5</accession>
<evidence type="ECO:0000313" key="2">
    <source>
        <dbReference type="Proteomes" id="UP001153269"/>
    </source>
</evidence>
<reference evidence="1" key="1">
    <citation type="submission" date="2020-03" db="EMBL/GenBank/DDBJ databases">
        <authorList>
            <person name="Weist P."/>
        </authorList>
    </citation>
    <scope>NUCLEOTIDE SEQUENCE</scope>
</reference>
<keyword evidence="2" id="KW-1185">Reference proteome</keyword>
<dbReference type="Proteomes" id="UP001153269">
    <property type="component" value="Unassembled WGS sequence"/>
</dbReference>
<organism evidence="1 2">
    <name type="scientific">Pleuronectes platessa</name>
    <name type="common">European plaice</name>
    <dbReference type="NCBI Taxonomy" id="8262"/>
    <lineage>
        <taxon>Eukaryota</taxon>
        <taxon>Metazoa</taxon>
        <taxon>Chordata</taxon>
        <taxon>Craniata</taxon>
        <taxon>Vertebrata</taxon>
        <taxon>Euteleostomi</taxon>
        <taxon>Actinopterygii</taxon>
        <taxon>Neopterygii</taxon>
        <taxon>Teleostei</taxon>
        <taxon>Neoteleostei</taxon>
        <taxon>Acanthomorphata</taxon>
        <taxon>Carangaria</taxon>
        <taxon>Pleuronectiformes</taxon>
        <taxon>Pleuronectoidei</taxon>
        <taxon>Pleuronectidae</taxon>
        <taxon>Pleuronectes</taxon>
    </lineage>
</organism>
<dbReference type="AlphaFoldDB" id="A0A9N7YDE5"/>
<gene>
    <name evidence="1" type="ORF">PLEPLA_LOCUS9478</name>
</gene>
<dbReference type="EMBL" id="CADEAL010000534">
    <property type="protein sequence ID" value="CAB1421591.1"/>
    <property type="molecule type" value="Genomic_DNA"/>
</dbReference>